<dbReference type="Gene3D" id="1.20.1440.240">
    <property type="match status" value="1"/>
</dbReference>
<evidence type="ECO:0000313" key="2">
    <source>
        <dbReference type="EMBL" id="MBR0597408.1"/>
    </source>
</evidence>
<comment type="caution">
    <text evidence="2">The sequence shown here is derived from an EMBL/GenBank/DDBJ whole genome shotgun (WGS) entry which is preliminary data.</text>
</comment>
<dbReference type="AlphaFoldDB" id="A0A8J7W1D1"/>
<dbReference type="InterPro" id="IPR002937">
    <property type="entry name" value="Amino_oxidase"/>
</dbReference>
<dbReference type="SUPFAM" id="SSF51905">
    <property type="entry name" value="FAD/NAD(P)-binding domain"/>
    <property type="match status" value="1"/>
</dbReference>
<dbReference type="SUPFAM" id="SSF54373">
    <property type="entry name" value="FAD-linked reductases, C-terminal domain"/>
    <property type="match status" value="1"/>
</dbReference>
<dbReference type="RefSeq" id="WP_227017542.1">
    <property type="nucleotide sequence ID" value="NZ_JAGSND010000003.1"/>
</dbReference>
<proteinExistence type="predicted"/>
<dbReference type="GO" id="GO:0016491">
    <property type="term" value="F:oxidoreductase activity"/>
    <property type="evidence" value="ECO:0007669"/>
    <property type="project" value="InterPro"/>
</dbReference>
<reference evidence="2" key="2">
    <citation type="submission" date="2021-04" db="EMBL/GenBank/DDBJ databases">
        <authorList>
            <person name="Liu J."/>
        </authorList>
    </citation>
    <scope>NUCLEOTIDE SEQUENCE</scope>
    <source>
        <strain evidence="2">BAD-6</strain>
    </source>
</reference>
<evidence type="ECO:0000259" key="1">
    <source>
        <dbReference type="Pfam" id="PF01593"/>
    </source>
</evidence>
<reference evidence="2" key="1">
    <citation type="submission" date="2021-04" db="EMBL/GenBank/DDBJ databases">
        <title>Sinoanaerobacter chloroacetimidivorans sp. nov., an obligate anaerobic bacterium isolated from anaerobic sludge.</title>
        <authorList>
            <person name="Bao Y."/>
        </authorList>
    </citation>
    <scope>NUCLEOTIDE SEQUENCE</scope>
    <source>
        <strain evidence="2">BAD-6</strain>
    </source>
</reference>
<protein>
    <submittedName>
        <fullName evidence="2">FAD-dependent oxidoreductase</fullName>
    </submittedName>
</protein>
<name>A0A8J7W1D1_9FIRM</name>
<keyword evidence="3" id="KW-1185">Reference proteome</keyword>
<sequence>MAQQDYYKNPTDEQRHQLFLDSLYEEGRVEDYQNILELLSPPPDIFQYAPPGALKNKHIGIIGGGLAGMSAAYELRKLGADITIFEAEKERIGGRVYTYYFERGKKQLYGELGAFRIPVSHETTWHYINLFHLDTESLFAPAANNFIYAHDTRIRRSREGEAVTEKLYPLYDLTDFEKSTPWNKLNDYAMGTMLYSLTPKQRTEILKILPEYSVEYSDITKLSTRRVFEMLGLSQGAISLISGVDPFTGALLDFSHDEVMNGIYTQDFLNTYRITGGTVNLPLAFHQSLMDSDPPEFRLPSYILGKVDWKSGCIVDGISKASHAQKVQLRYNKMKGRDYVEAFDYVICAIPFSTLREIDISPFFSNQKMQAIKELSYCDAQKTLFLCKTRFWEEDAYYGEMNGGISFTDLPIQSILYPPDHLRCEAYEDCSYKDPGVMTASYNLEQDAWRLSNQNQDRRILLIKRNVEEVHGLPPGFLDPLVHSYKTAHWNNEQWFRGAFAVSGPGQKLNFAYTNSQSEYNSRVFFAGEHISTKQGWLQGALYTGKAAANQLAMQL</sequence>
<organism evidence="2 3">
    <name type="scientific">Sinanaerobacter chloroacetimidivorans</name>
    <dbReference type="NCBI Taxonomy" id="2818044"/>
    <lineage>
        <taxon>Bacteria</taxon>
        <taxon>Bacillati</taxon>
        <taxon>Bacillota</taxon>
        <taxon>Clostridia</taxon>
        <taxon>Peptostreptococcales</taxon>
        <taxon>Anaerovoracaceae</taxon>
        <taxon>Sinanaerobacter</taxon>
    </lineage>
</organism>
<dbReference type="Pfam" id="PF01593">
    <property type="entry name" value="Amino_oxidase"/>
    <property type="match status" value="1"/>
</dbReference>
<dbReference type="InterPro" id="IPR050281">
    <property type="entry name" value="Flavin_monoamine_oxidase"/>
</dbReference>
<feature type="domain" description="Amine oxidase" evidence="1">
    <location>
        <begin position="66"/>
        <end position="552"/>
    </location>
</feature>
<accession>A0A8J7W1D1</accession>
<dbReference type="InterPro" id="IPR036188">
    <property type="entry name" value="FAD/NAD-bd_sf"/>
</dbReference>
<dbReference type="PANTHER" id="PTHR10742:SF410">
    <property type="entry name" value="LYSINE-SPECIFIC HISTONE DEMETHYLASE 2"/>
    <property type="match status" value="1"/>
</dbReference>
<gene>
    <name evidence="2" type="ORF">KCX82_05965</name>
</gene>
<dbReference type="Proteomes" id="UP000675664">
    <property type="component" value="Unassembled WGS sequence"/>
</dbReference>
<dbReference type="PANTHER" id="PTHR10742">
    <property type="entry name" value="FLAVIN MONOAMINE OXIDASE"/>
    <property type="match status" value="1"/>
</dbReference>
<evidence type="ECO:0000313" key="3">
    <source>
        <dbReference type="Proteomes" id="UP000675664"/>
    </source>
</evidence>
<dbReference type="Gene3D" id="3.50.50.60">
    <property type="entry name" value="FAD/NAD(P)-binding domain"/>
    <property type="match status" value="1"/>
</dbReference>
<dbReference type="Gene3D" id="3.90.660.10">
    <property type="match status" value="1"/>
</dbReference>
<dbReference type="EMBL" id="JAGSND010000003">
    <property type="protein sequence ID" value="MBR0597408.1"/>
    <property type="molecule type" value="Genomic_DNA"/>
</dbReference>